<sequence>MKKLWFLICLLSVTVHSTAQQLKPGFDKAEYIELLKVTAKHTNPDHFKDVPYPEHFTLAYRSPIVGLENTWELWTNPEHVAAISIRGTTENTLSWLANVYAAMVPAKGELKLGPNDTFPYELAENPEAAVHVGWLLSTAYLSKTMVPKIDSCYKAGIRDILIVGHSQGGGISYLMTAYLYNLQKQKRLPADIRFKTYCSAGPKPGNLYFAYDYEARTQAGWAYNVVNASDWVPEVPFTVQTTDDFNAINPFASAKTMIRKQKFPKNLVLKHIYNQMDKPSRKAQRKYQKYLGTMMAKLIRKNIPDFEPPAYYPSNNYVRTGNTIVLQGGADYIKLYPYDKEKIFQHHFPAPYLYLAQQLPNE</sequence>
<dbReference type="OrthoDB" id="927373at2"/>
<proteinExistence type="predicted"/>
<dbReference type="Gene3D" id="3.40.50.1820">
    <property type="entry name" value="alpha/beta hydrolase"/>
    <property type="match status" value="1"/>
</dbReference>
<keyword evidence="1" id="KW-0732">Signal</keyword>
<evidence type="ECO:0000256" key="1">
    <source>
        <dbReference type="SAM" id="SignalP"/>
    </source>
</evidence>
<feature type="domain" description="Fungal lipase-type" evidence="2">
    <location>
        <begin position="83"/>
        <end position="238"/>
    </location>
</feature>
<dbReference type="InterPro" id="IPR029058">
    <property type="entry name" value="AB_hydrolase_fold"/>
</dbReference>
<dbReference type="SUPFAM" id="SSF53474">
    <property type="entry name" value="alpha/beta-Hydrolases"/>
    <property type="match status" value="1"/>
</dbReference>
<dbReference type="CDD" id="cd00519">
    <property type="entry name" value="Lipase_3"/>
    <property type="match status" value="1"/>
</dbReference>
<dbReference type="EMBL" id="CP020919">
    <property type="protein sequence ID" value="AWG24384.1"/>
    <property type="molecule type" value="Genomic_DNA"/>
</dbReference>
<dbReference type="RefSeq" id="WP_108736028.1">
    <property type="nucleotide sequence ID" value="NZ_CP020919.1"/>
</dbReference>
<keyword evidence="4" id="KW-1185">Reference proteome</keyword>
<evidence type="ECO:0000313" key="3">
    <source>
        <dbReference type="EMBL" id="AWG24384.1"/>
    </source>
</evidence>
<dbReference type="Proteomes" id="UP000244677">
    <property type="component" value="Chromosome"/>
</dbReference>
<name>A0A2S1LKT8_9FLAO</name>
<gene>
    <name evidence="3" type="ORF">FK004_03625</name>
</gene>
<evidence type="ECO:0000313" key="4">
    <source>
        <dbReference type="Proteomes" id="UP000244677"/>
    </source>
</evidence>
<dbReference type="Pfam" id="PF01764">
    <property type="entry name" value="Lipase_3"/>
    <property type="match status" value="1"/>
</dbReference>
<dbReference type="GO" id="GO:0006629">
    <property type="term" value="P:lipid metabolic process"/>
    <property type="evidence" value="ECO:0007669"/>
    <property type="project" value="InterPro"/>
</dbReference>
<dbReference type="AlphaFoldDB" id="A0A2S1LKT8"/>
<dbReference type="KEGG" id="fki:FK004_03625"/>
<evidence type="ECO:0000259" key="2">
    <source>
        <dbReference type="Pfam" id="PF01764"/>
    </source>
</evidence>
<reference evidence="3 4" key="1">
    <citation type="submission" date="2017-04" db="EMBL/GenBank/DDBJ databases">
        <title>Complete genome sequence of Flavobacterium kingsejong AJ004.</title>
        <authorList>
            <person name="Lee P.C."/>
        </authorList>
    </citation>
    <scope>NUCLEOTIDE SEQUENCE [LARGE SCALE GENOMIC DNA]</scope>
    <source>
        <strain evidence="3 4">AJ004</strain>
    </source>
</reference>
<feature type="signal peptide" evidence="1">
    <location>
        <begin position="1"/>
        <end position="19"/>
    </location>
</feature>
<organism evidence="3 4">
    <name type="scientific">Flavobacterium kingsejongi</name>
    <dbReference type="NCBI Taxonomy" id="1678728"/>
    <lineage>
        <taxon>Bacteria</taxon>
        <taxon>Pseudomonadati</taxon>
        <taxon>Bacteroidota</taxon>
        <taxon>Flavobacteriia</taxon>
        <taxon>Flavobacteriales</taxon>
        <taxon>Flavobacteriaceae</taxon>
        <taxon>Flavobacterium</taxon>
    </lineage>
</organism>
<accession>A0A2S1LKT8</accession>
<feature type="chain" id="PRO_5015397728" evidence="1">
    <location>
        <begin position="20"/>
        <end position="362"/>
    </location>
</feature>
<dbReference type="SMR" id="A0A2S1LKT8"/>
<protein>
    <submittedName>
        <fullName evidence="3">Lipase</fullName>
    </submittedName>
</protein>
<dbReference type="InterPro" id="IPR002921">
    <property type="entry name" value="Fungal_lipase-type"/>
</dbReference>